<evidence type="ECO:0000256" key="1">
    <source>
        <dbReference type="ARBA" id="ARBA00004141"/>
    </source>
</evidence>
<evidence type="ECO:0000256" key="4">
    <source>
        <dbReference type="ARBA" id="ARBA00022989"/>
    </source>
</evidence>
<feature type="transmembrane region" description="Helical" evidence="7">
    <location>
        <begin position="230"/>
        <end position="250"/>
    </location>
</feature>
<feature type="transmembrane region" description="Helical" evidence="7">
    <location>
        <begin position="355"/>
        <end position="379"/>
    </location>
</feature>
<feature type="transmembrane region" description="Helical" evidence="7">
    <location>
        <begin position="49"/>
        <end position="71"/>
    </location>
</feature>
<feature type="transmembrane region" description="Helical" evidence="7">
    <location>
        <begin position="77"/>
        <end position="96"/>
    </location>
</feature>
<feature type="transmembrane region" description="Helical" evidence="7">
    <location>
        <begin position="155"/>
        <end position="179"/>
    </location>
</feature>
<dbReference type="FunFam" id="1.10.4160.10:FF:000001">
    <property type="entry name" value="Uracil permease, putative"/>
    <property type="match status" value="1"/>
</dbReference>
<name>A0AAJ0G0A4_9HYPO</name>
<evidence type="ECO:0000256" key="3">
    <source>
        <dbReference type="ARBA" id="ARBA00022692"/>
    </source>
</evidence>
<evidence type="ECO:0000256" key="6">
    <source>
        <dbReference type="SAM" id="MobiDB-lite"/>
    </source>
</evidence>
<proteinExistence type="inferred from homology"/>
<dbReference type="Gene3D" id="1.10.4160.10">
    <property type="entry name" value="Hydantoin permease"/>
    <property type="match status" value="2"/>
</dbReference>
<evidence type="ECO:0000313" key="9">
    <source>
        <dbReference type="Proteomes" id="UP001251528"/>
    </source>
</evidence>
<dbReference type="InterPro" id="IPR001248">
    <property type="entry name" value="Pur-cyt_permease"/>
</dbReference>
<evidence type="ECO:0000256" key="2">
    <source>
        <dbReference type="ARBA" id="ARBA00008974"/>
    </source>
</evidence>
<feature type="compositionally biased region" description="Basic and acidic residues" evidence="6">
    <location>
        <begin position="572"/>
        <end position="583"/>
    </location>
</feature>
<feature type="transmembrane region" description="Helical" evidence="7">
    <location>
        <begin position="205"/>
        <end position="223"/>
    </location>
</feature>
<feature type="transmembrane region" description="Helical" evidence="7">
    <location>
        <begin position="310"/>
        <end position="335"/>
    </location>
</feature>
<keyword evidence="3 7" id="KW-0812">Transmembrane</keyword>
<dbReference type="AlphaFoldDB" id="A0AAJ0G0A4"/>
<feature type="region of interest" description="Disordered" evidence="6">
    <location>
        <begin position="562"/>
        <end position="583"/>
    </location>
</feature>
<protein>
    <submittedName>
        <fullName evidence="8">Uracil permease</fullName>
    </submittedName>
</protein>
<dbReference type="PANTHER" id="PTHR30618:SF2">
    <property type="entry name" value="ALLANTOIN PERMEASE-RELATED"/>
    <property type="match status" value="1"/>
</dbReference>
<dbReference type="EMBL" id="JASWJB010000051">
    <property type="protein sequence ID" value="KAK2605795.1"/>
    <property type="molecule type" value="Genomic_DNA"/>
</dbReference>
<organism evidence="8 9">
    <name type="scientific">Conoideocrella luteorostrata</name>
    <dbReference type="NCBI Taxonomy" id="1105319"/>
    <lineage>
        <taxon>Eukaryota</taxon>
        <taxon>Fungi</taxon>
        <taxon>Dikarya</taxon>
        <taxon>Ascomycota</taxon>
        <taxon>Pezizomycotina</taxon>
        <taxon>Sordariomycetes</taxon>
        <taxon>Hypocreomycetidae</taxon>
        <taxon>Hypocreales</taxon>
        <taxon>Clavicipitaceae</taxon>
        <taxon>Conoideocrella</taxon>
    </lineage>
</organism>
<comment type="subcellular location">
    <subcellularLocation>
        <location evidence="1">Membrane</location>
        <topology evidence="1">Multi-pass membrane protein</topology>
    </subcellularLocation>
</comment>
<dbReference type="Pfam" id="PF02133">
    <property type="entry name" value="Transp_cyt_pur"/>
    <property type="match status" value="2"/>
</dbReference>
<gene>
    <name evidence="8" type="primary">fur4</name>
    <name evidence="8" type="ORF">QQS21_003749</name>
</gene>
<keyword evidence="5 7" id="KW-0472">Membrane</keyword>
<feature type="transmembrane region" description="Helical" evidence="7">
    <location>
        <begin position="509"/>
        <end position="527"/>
    </location>
</feature>
<sequence length="583" mass="64400">MPVSQRVKNLADRLAVESEEGLTPTQLMLINHDLKPVEKERRQWGTWNFVGFWIADSYNINTWMISSSMIIGGLSWWQAWICVWIGYSIAAGFIVMNGRIGAMYHIGFPVANRASFGIWGSLWPTFNRAAMGKLTNAVPNPKTTLFLVNPGSNQICLAAACVWYGVQAYIGGNCVYLMIRSIWKSWDRTQMPGPFERGVSSTPDYASFFIFWLCSLPAIWFPVHKIRHLFTVKAYFVPPAGIAFLIWAVVRAGGVGPIVHKSNTVHGSDLAWEMVKGIMSSIANFATLIINDCDFTRFARKPKDALWSQLFAIPIGFAFTSIIGIFVSSSSGVIYNEPIWNPLDLLGHFINDGGSAQRFGVFVIALAFAVAQLGTNISANSISAGTDMTALLPRYINIRRGGYICAAIGLAMCPYNLLTSANNFTTYLSAYSVFLSSIAGVMCTDYYIVRKGYLNVKELYDARKTGPYYYTFGINCRGYTAYIAGILINVVGFAGAIGREVPKGATYLYNLNFFCGFIVASATYWGLNKLSPVPETSDKWMEVGDMIDDLHVAYSDPKDGFDEENVIAGNGKDGKEGEPAKNF</sequence>
<accession>A0AAJ0G0A4</accession>
<dbReference type="PANTHER" id="PTHR30618">
    <property type="entry name" value="NCS1 FAMILY PURINE/PYRIMIDINE TRANSPORTER"/>
    <property type="match status" value="1"/>
</dbReference>
<evidence type="ECO:0000256" key="7">
    <source>
        <dbReference type="SAM" id="Phobius"/>
    </source>
</evidence>
<dbReference type="CDD" id="cd11482">
    <property type="entry name" value="SLC-NCS1sbd_NRT1-like"/>
    <property type="match status" value="1"/>
</dbReference>
<feature type="transmembrane region" description="Helical" evidence="7">
    <location>
        <begin position="430"/>
        <end position="449"/>
    </location>
</feature>
<comment type="similarity">
    <text evidence="2">Belongs to the purine-cytosine permease (2.A.39) family.</text>
</comment>
<feature type="transmembrane region" description="Helical" evidence="7">
    <location>
        <begin position="400"/>
        <end position="418"/>
    </location>
</feature>
<keyword evidence="9" id="KW-1185">Reference proteome</keyword>
<comment type="caution">
    <text evidence="8">The sequence shown here is derived from an EMBL/GenBank/DDBJ whole genome shotgun (WGS) entry which is preliminary data.</text>
</comment>
<feature type="transmembrane region" description="Helical" evidence="7">
    <location>
        <begin position="479"/>
        <end position="497"/>
    </location>
</feature>
<evidence type="ECO:0000313" key="8">
    <source>
        <dbReference type="EMBL" id="KAK2605795.1"/>
    </source>
</evidence>
<keyword evidence="4 7" id="KW-1133">Transmembrane helix</keyword>
<dbReference type="Proteomes" id="UP001251528">
    <property type="component" value="Unassembled WGS sequence"/>
</dbReference>
<reference evidence="8" key="1">
    <citation type="submission" date="2023-06" db="EMBL/GenBank/DDBJ databases">
        <title>Conoideocrella luteorostrata (Hypocreales: Clavicipitaceae), a potential biocontrol fungus for elongate hemlock scale in United States Christmas tree production areas.</title>
        <authorList>
            <person name="Barrett H."/>
            <person name="Lovett B."/>
            <person name="Macias A.M."/>
            <person name="Stajich J.E."/>
            <person name="Kasson M.T."/>
        </authorList>
    </citation>
    <scope>NUCLEOTIDE SEQUENCE</scope>
    <source>
        <strain evidence="8">ARSEF 14590</strain>
    </source>
</reference>
<dbReference type="GO" id="GO:0015205">
    <property type="term" value="F:nucleobase transmembrane transporter activity"/>
    <property type="evidence" value="ECO:0007669"/>
    <property type="project" value="TreeGrafter"/>
</dbReference>
<dbReference type="InterPro" id="IPR045225">
    <property type="entry name" value="Uracil/uridine/allantoin_perm"/>
</dbReference>
<dbReference type="GO" id="GO:0005886">
    <property type="term" value="C:plasma membrane"/>
    <property type="evidence" value="ECO:0007669"/>
    <property type="project" value="TreeGrafter"/>
</dbReference>
<evidence type="ECO:0000256" key="5">
    <source>
        <dbReference type="ARBA" id="ARBA00023136"/>
    </source>
</evidence>